<gene>
    <name evidence="3" type="primary">LOC130470739</name>
</gene>
<proteinExistence type="predicted"/>
<reference evidence="3" key="2">
    <citation type="submission" date="2025-08" db="UniProtKB">
        <authorList>
            <consortium name="RefSeq"/>
        </authorList>
    </citation>
    <scope>IDENTIFICATION</scope>
    <source>
        <tissue evidence="3">Leaf</tissue>
    </source>
</reference>
<reference evidence="2" key="1">
    <citation type="journal article" date="2021" name="Nat. Commun.">
        <title>Genomic analyses provide insights into spinach domestication and the genetic basis of agronomic traits.</title>
        <authorList>
            <person name="Cai X."/>
            <person name="Sun X."/>
            <person name="Xu C."/>
            <person name="Sun H."/>
            <person name="Wang X."/>
            <person name="Ge C."/>
            <person name="Zhang Z."/>
            <person name="Wang Q."/>
            <person name="Fei Z."/>
            <person name="Jiao C."/>
            <person name="Wang Q."/>
        </authorList>
    </citation>
    <scope>NUCLEOTIDE SEQUENCE [LARGE SCALE GENOMIC DNA]</scope>
    <source>
        <strain evidence="2">cv. Varoflay</strain>
    </source>
</reference>
<feature type="domain" description="RNase H type-1" evidence="1">
    <location>
        <begin position="9"/>
        <end position="50"/>
    </location>
</feature>
<dbReference type="GeneID" id="130470739"/>
<evidence type="ECO:0000313" key="3">
    <source>
        <dbReference type="RefSeq" id="XP_056697238.1"/>
    </source>
</evidence>
<protein>
    <recommendedName>
        <fullName evidence="1">RNase H type-1 domain-containing protein</fullName>
    </recommendedName>
</protein>
<sequence>MMETVADHAHHQLAPVIVEISSLLKREWVIKFVHIPRCFNKVAHELASMALIMKEDNKIHVNIPDYVKDTYEADLKAVNPVFAHQISMDMATLVNDINGFGGSSSTSHQGSATAGQIVFGSIVSSINAAIAINSDDRRFNTSNLVDVPISFEPFTFNGSRFNSQAVSITDLNKEVAVEDKEEGEILD</sequence>
<dbReference type="InterPro" id="IPR002156">
    <property type="entry name" value="RNaseH_domain"/>
</dbReference>
<evidence type="ECO:0000259" key="1">
    <source>
        <dbReference type="Pfam" id="PF13456"/>
    </source>
</evidence>
<dbReference type="Proteomes" id="UP000813463">
    <property type="component" value="Chromosome 3"/>
</dbReference>
<evidence type="ECO:0000313" key="2">
    <source>
        <dbReference type="Proteomes" id="UP000813463"/>
    </source>
</evidence>
<organism evidence="2 3">
    <name type="scientific">Spinacia oleracea</name>
    <name type="common">Spinach</name>
    <dbReference type="NCBI Taxonomy" id="3562"/>
    <lineage>
        <taxon>Eukaryota</taxon>
        <taxon>Viridiplantae</taxon>
        <taxon>Streptophyta</taxon>
        <taxon>Embryophyta</taxon>
        <taxon>Tracheophyta</taxon>
        <taxon>Spermatophyta</taxon>
        <taxon>Magnoliopsida</taxon>
        <taxon>eudicotyledons</taxon>
        <taxon>Gunneridae</taxon>
        <taxon>Pentapetalae</taxon>
        <taxon>Caryophyllales</taxon>
        <taxon>Chenopodiaceae</taxon>
        <taxon>Chenopodioideae</taxon>
        <taxon>Anserineae</taxon>
        <taxon>Spinacia</taxon>
    </lineage>
</organism>
<name>A0ABM3RNQ9_SPIOL</name>
<keyword evidence="2" id="KW-1185">Reference proteome</keyword>
<dbReference type="RefSeq" id="XP_056697238.1">
    <property type="nucleotide sequence ID" value="XM_056841260.1"/>
</dbReference>
<dbReference type="Pfam" id="PF13456">
    <property type="entry name" value="RVT_3"/>
    <property type="match status" value="1"/>
</dbReference>
<accession>A0ABM3RNQ9</accession>